<organism evidence="2 3">
    <name type="scientific">Aspergillus ellipticus CBS 707.79</name>
    <dbReference type="NCBI Taxonomy" id="1448320"/>
    <lineage>
        <taxon>Eukaryota</taxon>
        <taxon>Fungi</taxon>
        <taxon>Dikarya</taxon>
        <taxon>Ascomycota</taxon>
        <taxon>Pezizomycotina</taxon>
        <taxon>Eurotiomycetes</taxon>
        <taxon>Eurotiomycetidae</taxon>
        <taxon>Eurotiales</taxon>
        <taxon>Aspergillaceae</taxon>
        <taxon>Aspergillus</taxon>
        <taxon>Aspergillus subgen. Circumdati</taxon>
    </lineage>
</organism>
<dbReference type="EMBL" id="KZ825848">
    <property type="protein sequence ID" value="PYH95791.1"/>
    <property type="molecule type" value="Genomic_DNA"/>
</dbReference>
<evidence type="ECO:0000313" key="3">
    <source>
        <dbReference type="Proteomes" id="UP000247810"/>
    </source>
</evidence>
<sequence length="336" mass="37101">MPIQSSLAIMPPTSVLIAVSPILAEELLHRLEVARGETKGAYLTVSDKDVAKCLEKVRELDWAPFRNGVAIPRAIKSREASSAVVLQRRGMVAPRCSRCERLGPFVECIVAPEYRGHSMHRGACANCMFYHHGTYCSHRNAFVAEGGTAWTPNDTKYVAHPLLSKLSNAECRREVIAVGGLQKALEMEGNDGLDFTRGNPEPYKPRPSKPRRRSKAQKAKTEKTEKKVPAIVVTEPRPPVTPAPRTQARKRTRTLAPWLATSMPSLQFHDTIPEPMDPLSFCGGTVSDDYWDYQLARTNPAAPYANPYGNASSSASGNDEGRSQAPDFWHLHMDGL</sequence>
<evidence type="ECO:0000256" key="1">
    <source>
        <dbReference type="SAM" id="MobiDB-lite"/>
    </source>
</evidence>
<reference evidence="2 3" key="1">
    <citation type="submission" date="2018-02" db="EMBL/GenBank/DDBJ databases">
        <title>The genomes of Aspergillus section Nigri reveals drivers in fungal speciation.</title>
        <authorList>
            <consortium name="DOE Joint Genome Institute"/>
            <person name="Vesth T.C."/>
            <person name="Nybo J."/>
            <person name="Theobald S."/>
            <person name="Brandl J."/>
            <person name="Frisvad J.C."/>
            <person name="Nielsen K.F."/>
            <person name="Lyhne E.K."/>
            <person name="Kogle M.E."/>
            <person name="Kuo A."/>
            <person name="Riley R."/>
            <person name="Clum A."/>
            <person name="Nolan M."/>
            <person name="Lipzen A."/>
            <person name="Salamov A."/>
            <person name="Henrissat B."/>
            <person name="Wiebenga A."/>
            <person name="De vries R.P."/>
            <person name="Grigoriev I.V."/>
            <person name="Mortensen U.H."/>
            <person name="Andersen M.R."/>
            <person name="Baker S.E."/>
        </authorList>
    </citation>
    <scope>NUCLEOTIDE SEQUENCE [LARGE SCALE GENOMIC DNA]</scope>
    <source>
        <strain evidence="2 3">CBS 707.79</strain>
    </source>
</reference>
<gene>
    <name evidence="2" type="ORF">BO71DRAFT_428736</name>
</gene>
<feature type="region of interest" description="Disordered" evidence="1">
    <location>
        <begin position="189"/>
        <end position="227"/>
    </location>
</feature>
<feature type="region of interest" description="Disordered" evidence="1">
    <location>
        <begin position="303"/>
        <end position="326"/>
    </location>
</feature>
<dbReference type="AlphaFoldDB" id="A0A319DES8"/>
<dbReference type="Pfam" id="PF12511">
    <property type="entry name" value="DUF3716"/>
    <property type="match status" value="1"/>
</dbReference>
<dbReference type="InterPro" id="IPR022190">
    <property type="entry name" value="DUF3716"/>
</dbReference>
<feature type="compositionally biased region" description="Basic residues" evidence="1">
    <location>
        <begin position="206"/>
        <end position="218"/>
    </location>
</feature>
<dbReference type="OrthoDB" id="4501554at2759"/>
<dbReference type="VEuPathDB" id="FungiDB:BO71DRAFT_428736"/>
<evidence type="ECO:0000313" key="2">
    <source>
        <dbReference type="EMBL" id="PYH95791.1"/>
    </source>
</evidence>
<protein>
    <submittedName>
        <fullName evidence="2">Uncharacterized protein</fullName>
    </submittedName>
</protein>
<name>A0A319DES8_9EURO</name>
<keyword evidence="3" id="KW-1185">Reference proteome</keyword>
<dbReference type="Proteomes" id="UP000247810">
    <property type="component" value="Unassembled WGS sequence"/>
</dbReference>
<accession>A0A319DES8</accession>
<proteinExistence type="predicted"/>